<sequence>MTIISHDVHQVEVTLDTDTVDTIAVLEAQVAHTPSRASLSWAEVEPGLWSANYGGYFGGTVDKRDGHYFVSDTFGQYVGDFRSLEDAQSRLAERLHIVLPSVIRPVD</sequence>
<dbReference type="EMBL" id="BAAAJX010000002">
    <property type="protein sequence ID" value="GAA1491829.1"/>
    <property type="molecule type" value="Genomic_DNA"/>
</dbReference>
<comment type="caution">
    <text evidence="1">The sequence shown here is derived from an EMBL/GenBank/DDBJ whole genome shotgun (WGS) entry which is preliminary data.</text>
</comment>
<protein>
    <submittedName>
        <fullName evidence="1">Uncharacterized protein</fullName>
    </submittedName>
</protein>
<reference evidence="1 2" key="1">
    <citation type="journal article" date="2019" name="Int. J. Syst. Evol. Microbiol.">
        <title>The Global Catalogue of Microorganisms (GCM) 10K type strain sequencing project: providing services to taxonomists for standard genome sequencing and annotation.</title>
        <authorList>
            <consortium name="The Broad Institute Genomics Platform"/>
            <consortium name="The Broad Institute Genome Sequencing Center for Infectious Disease"/>
            <person name="Wu L."/>
            <person name="Ma J."/>
        </authorList>
    </citation>
    <scope>NUCLEOTIDE SEQUENCE [LARGE SCALE GENOMIC DNA]</scope>
    <source>
        <strain evidence="1 2">JCM 12140</strain>
    </source>
</reference>
<name>A0ABN1Z958_9MICO</name>
<proteinExistence type="predicted"/>
<dbReference type="Proteomes" id="UP001501742">
    <property type="component" value="Unassembled WGS sequence"/>
</dbReference>
<gene>
    <name evidence="1" type="ORF">GCM10009627_01750</name>
</gene>
<accession>A0ABN1Z958</accession>
<keyword evidence="2" id="KW-1185">Reference proteome</keyword>
<evidence type="ECO:0000313" key="1">
    <source>
        <dbReference type="EMBL" id="GAA1491829.1"/>
    </source>
</evidence>
<dbReference type="RefSeq" id="WP_110904938.1">
    <property type="nucleotide sequence ID" value="NZ_BAAAJX010000002.1"/>
</dbReference>
<organism evidence="1 2">
    <name type="scientific">Curtobacterium herbarum</name>
    <dbReference type="NCBI Taxonomy" id="150122"/>
    <lineage>
        <taxon>Bacteria</taxon>
        <taxon>Bacillati</taxon>
        <taxon>Actinomycetota</taxon>
        <taxon>Actinomycetes</taxon>
        <taxon>Micrococcales</taxon>
        <taxon>Microbacteriaceae</taxon>
        <taxon>Curtobacterium</taxon>
    </lineage>
</organism>
<evidence type="ECO:0000313" key="2">
    <source>
        <dbReference type="Proteomes" id="UP001501742"/>
    </source>
</evidence>